<keyword evidence="2" id="KW-0808">Transferase</keyword>
<feature type="compositionally biased region" description="Basic residues" evidence="3">
    <location>
        <begin position="24"/>
        <end position="34"/>
    </location>
</feature>
<feature type="region of interest" description="Disordered" evidence="3">
    <location>
        <begin position="14"/>
        <end position="57"/>
    </location>
</feature>
<dbReference type="Pfam" id="PF01170">
    <property type="entry name" value="UPF0020"/>
    <property type="match status" value="1"/>
</dbReference>
<keyword evidence="1" id="KW-0489">Methyltransferase</keyword>
<dbReference type="Proteomes" id="UP000001514">
    <property type="component" value="Unassembled WGS sequence"/>
</dbReference>
<dbReference type="HOGENOM" id="CLU_032119_4_0_1"/>
<evidence type="ECO:0000256" key="2">
    <source>
        <dbReference type="ARBA" id="ARBA00022679"/>
    </source>
</evidence>
<dbReference type="GO" id="GO:0043527">
    <property type="term" value="C:tRNA methyltransferase complex"/>
    <property type="evidence" value="ECO:0007669"/>
    <property type="project" value="UniProtKB-ARBA"/>
</dbReference>
<dbReference type="GO" id="GO:0032259">
    <property type="term" value="P:methylation"/>
    <property type="evidence" value="ECO:0007669"/>
    <property type="project" value="UniProtKB-KW"/>
</dbReference>
<protein>
    <submittedName>
        <fullName evidence="6">Uncharacterized protein</fullName>
    </submittedName>
</protein>
<dbReference type="Gramene" id="EFJ14117">
    <property type="protein sequence ID" value="EFJ14117"/>
    <property type="gene ID" value="SELMODRAFT_423898"/>
</dbReference>
<dbReference type="eggNOG" id="ENOG502QTIB">
    <property type="taxonomic scope" value="Eukaryota"/>
</dbReference>
<evidence type="ECO:0000256" key="1">
    <source>
        <dbReference type="ARBA" id="ARBA00022603"/>
    </source>
</evidence>
<feature type="domain" description="RlmL ferredoxin-like" evidence="5">
    <location>
        <begin position="74"/>
        <end position="130"/>
    </location>
</feature>
<dbReference type="SUPFAM" id="SSF53335">
    <property type="entry name" value="S-adenosyl-L-methionine-dependent methyltransferases"/>
    <property type="match status" value="1"/>
</dbReference>
<dbReference type="STRING" id="88036.D8SN59"/>
<dbReference type="Gene3D" id="3.40.50.150">
    <property type="entry name" value="Vaccinia Virus protein VP39"/>
    <property type="match status" value="1"/>
</dbReference>
<proteinExistence type="predicted"/>
<dbReference type="GO" id="GO:0008168">
    <property type="term" value="F:methyltransferase activity"/>
    <property type="evidence" value="ECO:0007669"/>
    <property type="project" value="UniProtKB-KW"/>
</dbReference>
<accession>D8SN59</accession>
<name>D8SN59_SELML</name>
<dbReference type="EMBL" id="GL377629">
    <property type="protein sequence ID" value="EFJ14117.1"/>
    <property type="molecule type" value="Genomic_DNA"/>
</dbReference>
<dbReference type="AlphaFoldDB" id="D8SN59"/>
<evidence type="ECO:0000256" key="3">
    <source>
        <dbReference type="SAM" id="MobiDB-lite"/>
    </source>
</evidence>
<dbReference type="PANTHER" id="PTHR47313:SF1">
    <property type="entry name" value="RIBOSOMAL RNA LARGE SUBUNIT METHYLTRANSFERASE K_L"/>
    <property type="match status" value="1"/>
</dbReference>
<evidence type="ECO:0000313" key="6">
    <source>
        <dbReference type="EMBL" id="EFJ14117.1"/>
    </source>
</evidence>
<sequence length="588" mass="64110">MGVALAAFLPQISATGGSPSRFHQQQHRRPRRASRLVPFREDDDDSSASSSARPEDHPYFFSDEIERADGALRFFATCAPGLEDVVAAELRASSIGAHSVKTGSSGVYFSGSWHTGFLANLWSRCAVRVLQLIAAADLRSSRYGQRSDPVYNFVKDAVDWKTLVVAGNRGKLRSFSIHSRVWDCSEVSNTMVACTRAKDAICDALRDCCGGKRPDPPDAYDAADLPLFLSLYRDKALLYRDMSGTSLHMRGYRDAMHKASLNEAIAAGILTMAGWNDKFVPGFGTFNKNVGGGRVLMDPMCGSGTFLIEAALMALNIAPGLLRPRWPFMKWHDYDKMEWKLCCKEATEAQVKAPRDLQLLGNDLHEGSLLLCTRDAKRAGVEHLLRLSCEDCRRYVPPVCPSLVTVNPPWGNRLNEEEPSLIATYMALGRFLKQYSSRADVYVLSGNSTLTRQLQMKADRKWPITVGGFDCRLLHYYILPPKTSSVEARGSGGKVSAIAISFDLQQASLTSPFWTSAGVEAGDLGVEAVGVFASLTFSRSSASSPASDSTKSRARAASRVASLMPPPALPPPLLLFAASSAAASFGWL</sequence>
<dbReference type="KEGG" id="smo:SELMODRAFT_423898"/>
<feature type="domain" description="Ribosomal RNA large subunit methyltransferase K/L-like methyltransferase" evidence="4">
    <location>
        <begin position="250"/>
        <end position="473"/>
    </location>
</feature>
<organism evidence="7">
    <name type="scientific">Selaginella moellendorffii</name>
    <name type="common">Spikemoss</name>
    <dbReference type="NCBI Taxonomy" id="88036"/>
    <lineage>
        <taxon>Eukaryota</taxon>
        <taxon>Viridiplantae</taxon>
        <taxon>Streptophyta</taxon>
        <taxon>Embryophyta</taxon>
        <taxon>Tracheophyta</taxon>
        <taxon>Lycopodiopsida</taxon>
        <taxon>Selaginellales</taxon>
        <taxon>Selaginellaceae</taxon>
        <taxon>Selaginella</taxon>
    </lineage>
</organism>
<dbReference type="PANTHER" id="PTHR47313">
    <property type="entry name" value="RIBOSOMAL RNA LARGE SUBUNIT METHYLTRANSFERASE K/L"/>
    <property type="match status" value="1"/>
</dbReference>
<dbReference type="InterPro" id="IPR054170">
    <property type="entry name" value="RlmL_1st"/>
</dbReference>
<dbReference type="InterPro" id="IPR053943">
    <property type="entry name" value="RlmKL-like_Mtase_CS"/>
</dbReference>
<reference evidence="6 7" key="1">
    <citation type="journal article" date="2011" name="Science">
        <title>The Selaginella genome identifies genetic changes associated with the evolution of vascular plants.</title>
        <authorList>
            <person name="Banks J.A."/>
            <person name="Nishiyama T."/>
            <person name="Hasebe M."/>
            <person name="Bowman J.L."/>
            <person name="Gribskov M."/>
            <person name="dePamphilis C."/>
            <person name="Albert V.A."/>
            <person name="Aono N."/>
            <person name="Aoyama T."/>
            <person name="Ambrose B.A."/>
            <person name="Ashton N.W."/>
            <person name="Axtell M.J."/>
            <person name="Barker E."/>
            <person name="Barker M.S."/>
            <person name="Bennetzen J.L."/>
            <person name="Bonawitz N.D."/>
            <person name="Chapple C."/>
            <person name="Cheng C."/>
            <person name="Correa L.G."/>
            <person name="Dacre M."/>
            <person name="DeBarry J."/>
            <person name="Dreyer I."/>
            <person name="Elias M."/>
            <person name="Engstrom E.M."/>
            <person name="Estelle M."/>
            <person name="Feng L."/>
            <person name="Finet C."/>
            <person name="Floyd S.K."/>
            <person name="Frommer W.B."/>
            <person name="Fujita T."/>
            <person name="Gramzow L."/>
            <person name="Gutensohn M."/>
            <person name="Harholt J."/>
            <person name="Hattori M."/>
            <person name="Heyl A."/>
            <person name="Hirai T."/>
            <person name="Hiwatashi Y."/>
            <person name="Ishikawa M."/>
            <person name="Iwata M."/>
            <person name="Karol K.G."/>
            <person name="Koehler B."/>
            <person name="Kolukisaoglu U."/>
            <person name="Kubo M."/>
            <person name="Kurata T."/>
            <person name="Lalonde S."/>
            <person name="Li K."/>
            <person name="Li Y."/>
            <person name="Litt A."/>
            <person name="Lyons E."/>
            <person name="Manning G."/>
            <person name="Maruyama T."/>
            <person name="Michael T.P."/>
            <person name="Mikami K."/>
            <person name="Miyazaki S."/>
            <person name="Morinaga S."/>
            <person name="Murata T."/>
            <person name="Mueller-Roeber B."/>
            <person name="Nelson D.R."/>
            <person name="Obara M."/>
            <person name="Oguri Y."/>
            <person name="Olmstead R.G."/>
            <person name="Onodera N."/>
            <person name="Petersen B.L."/>
            <person name="Pils B."/>
            <person name="Prigge M."/>
            <person name="Rensing S.A."/>
            <person name="Riano-Pachon D.M."/>
            <person name="Roberts A.W."/>
            <person name="Sato Y."/>
            <person name="Scheller H.V."/>
            <person name="Schulz B."/>
            <person name="Schulz C."/>
            <person name="Shakirov E.V."/>
            <person name="Shibagaki N."/>
            <person name="Shinohara N."/>
            <person name="Shippen D.E."/>
            <person name="Soerensen I."/>
            <person name="Sotooka R."/>
            <person name="Sugimoto N."/>
            <person name="Sugita M."/>
            <person name="Sumikawa N."/>
            <person name="Tanurdzic M."/>
            <person name="Theissen G."/>
            <person name="Ulvskov P."/>
            <person name="Wakazuki S."/>
            <person name="Weng J.K."/>
            <person name="Willats W.W."/>
            <person name="Wipf D."/>
            <person name="Wolf P.G."/>
            <person name="Yang L."/>
            <person name="Zimmer A.D."/>
            <person name="Zhu Q."/>
            <person name="Mitros T."/>
            <person name="Hellsten U."/>
            <person name="Loque D."/>
            <person name="Otillar R."/>
            <person name="Salamov A."/>
            <person name="Schmutz J."/>
            <person name="Shapiro H."/>
            <person name="Lindquist E."/>
            <person name="Lucas S."/>
            <person name="Rokhsar D."/>
            <person name="Grigoriev I.V."/>
        </authorList>
    </citation>
    <scope>NUCLEOTIDE SEQUENCE [LARGE SCALE GENOMIC DNA]</scope>
</reference>
<evidence type="ECO:0000313" key="7">
    <source>
        <dbReference type="Proteomes" id="UP000001514"/>
    </source>
</evidence>
<dbReference type="InParanoid" id="D8SN59"/>
<evidence type="ECO:0000259" key="4">
    <source>
        <dbReference type="Pfam" id="PF01170"/>
    </source>
</evidence>
<dbReference type="CDD" id="cd11715">
    <property type="entry name" value="THUMP_AdoMetMT"/>
    <property type="match status" value="1"/>
</dbReference>
<dbReference type="PROSITE" id="PS01261">
    <property type="entry name" value="UPF0020"/>
    <property type="match status" value="1"/>
</dbReference>
<dbReference type="Pfam" id="PF22020">
    <property type="entry name" value="RlmL_1st"/>
    <property type="match status" value="1"/>
</dbReference>
<keyword evidence="7" id="KW-1185">Reference proteome</keyword>
<evidence type="ECO:0000259" key="5">
    <source>
        <dbReference type="Pfam" id="PF22020"/>
    </source>
</evidence>
<dbReference type="InterPro" id="IPR029063">
    <property type="entry name" value="SAM-dependent_MTases_sf"/>
</dbReference>
<dbReference type="InterPro" id="IPR000241">
    <property type="entry name" value="RlmKL-like_Mtase"/>
</dbReference>
<dbReference type="Gene3D" id="3.30.2130.30">
    <property type="match status" value="1"/>
</dbReference>
<gene>
    <name evidence="6" type="ORF">SELMODRAFT_423898</name>
</gene>